<protein>
    <submittedName>
        <fullName evidence="1">Uncharacterized protein</fullName>
    </submittedName>
</protein>
<keyword evidence="2" id="KW-1185">Reference proteome</keyword>
<dbReference type="AlphaFoldDB" id="A0A8J5UGP9"/>
<proteinExistence type="predicted"/>
<reference evidence="1 2" key="1">
    <citation type="journal article" date="2021" name="DNA Res.">
        <title>Genome analysis of Candida subhashii reveals its hybrid nature and dual mitochondrial genome conformations.</title>
        <authorList>
            <person name="Mixao V."/>
            <person name="Hegedusova E."/>
            <person name="Saus E."/>
            <person name="Pryszcz L.P."/>
            <person name="Cillingova A."/>
            <person name="Nosek J."/>
            <person name="Gabaldon T."/>
        </authorList>
    </citation>
    <scope>NUCLEOTIDE SEQUENCE [LARGE SCALE GENOMIC DNA]</scope>
    <source>
        <strain evidence="1 2">CBS 10753</strain>
    </source>
</reference>
<dbReference type="RefSeq" id="XP_049262846.1">
    <property type="nucleotide sequence ID" value="XM_049407814.1"/>
</dbReference>
<comment type="caution">
    <text evidence="1">The sequence shown here is derived from an EMBL/GenBank/DDBJ whole genome shotgun (WGS) entry which is preliminary data.</text>
</comment>
<evidence type="ECO:0000313" key="2">
    <source>
        <dbReference type="Proteomes" id="UP000694255"/>
    </source>
</evidence>
<gene>
    <name evidence="1" type="ORF">J8A68_003910</name>
</gene>
<name>A0A8J5UGP9_9ASCO</name>
<dbReference type="GeneID" id="73470710"/>
<dbReference type="Proteomes" id="UP000694255">
    <property type="component" value="Unassembled WGS sequence"/>
</dbReference>
<dbReference type="EMBL" id="JAGSYN010000167">
    <property type="protein sequence ID" value="KAG7662613.1"/>
    <property type="molecule type" value="Genomic_DNA"/>
</dbReference>
<accession>A0A8J5UGP9</accession>
<evidence type="ECO:0000313" key="1">
    <source>
        <dbReference type="EMBL" id="KAG7662613.1"/>
    </source>
</evidence>
<sequence length="66" mass="7679">MKFLFIFADEEAELFGDFQDNIDDEIEEGDNRCIWYQVAESDSEPAKANIRQNSNTIDIIYFGSHI</sequence>
<organism evidence="1 2">
    <name type="scientific">[Candida] subhashii</name>
    <dbReference type="NCBI Taxonomy" id="561895"/>
    <lineage>
        <taxon>Eukaryota</taxon>
        <taxon>Fungi</taxon>
        <taxon>Dikarya</taxon>
        <taxon>Ascomycota</taxon>
        <taxon>Saccharomycotina</taxon>
        <taxon>Pichiomycetes</taxon>
        <taxon>Debaryomycetaceae</taxon>
        <taxon>Spathaspora</taxon>
    </lineage>
</organism>